<organism evidence="1 2">
    <name type="scientific">Archangium gephyra</name>
    <dbReference type="NCBI Taxonomy" id="48"/>
    <lineage>
        <taxon>Bacteria</taxon>
        <taxon>Pseudomonadati</taxon>
        <taxon>Myxococcota</taxon>
        <taxon>Myxococcia</taxon>
        <taxon>Myxococcales</taxon>
        <taxon>Cystobacterineae</taxon>
        <taxon>Archangiaceae</taxon>
        <taxon>Archangium</taxon>
    </lineage>
</organism>
<dbReference type="AlphaFoldDB" id="A0A2W5TR76"/>
<dbReference type="EMBL" id="QFQP01000006">
    <property type="protein sequence ID" value="PZR15046.1"/>
    <property type="molecule type" value="Genomic_DNA"/>
</dbReference>
<dbReference type="Proteomes" id="UP000249061">
    <property type="component" value="Unassembled WGS sequence"/>
</dbReference>
<protein>
    <submittedName>
        <fullName evidence="1">Uncharacterized protein</fullName>
    </submittedName>
</protein>
<evidence type="ECO:0000313" key="2">
    <source>
        <dbReference type="Proteomes" id="UP000249061"/>
    </source>
</evidence>
<gene>
    <name evidence="1" type="ORF">DI536_09735</name>
</gene>
<reference evidence="1 2" key="1">
    <citation type="submission" date="2017-08" db="EMBL/GenBank/DDBJ databases">
        <title>Infants hospitalized years apart are colonized by the same room-sourced microbial strains.</title>
        <authorList>
            <person name="Brooks B."/>
            <person name="Olm M.R."/>
            <person name="Firek B.A."/>
            <person name="Baker R."/>
            <person name="Thomas B.C."/>
            <person name="Morowitz M.J."/>
            <person name="Banfield J.F."/>
        </authorList>
    </citation>
    <scope>NUCLEOTIDE SEQUENCE [LARGE SCALE GENOMIC DNA]</scope>
    <source>
        <strain evidence="1">S2_003_000_R2_14</strain>
    </source>
</reference>
<accession>A0A2W5TR76</accession>
<sequence>MKRALIAVALAACSPVMPEGDSCAPGGHVHRDPAGDWCHCDRGFRATADGLACEVDPTFRDTLELGDSDERACWHAANGPFETVSTGGAVNAFLVFFTVELTRRDDGRFEGEVTYRPGASGAHAFSLDSGGPLKIVESLEGTASDVKILTTRASDACDGVKQQWGAVLEARATYVLHVGPTNAPTAKLLIDWLD</sequence>
<comment type="caution">
    <text evidence="1">The sequence shown here is derived from an EMBL/GenBank/DDBJ whole genome shotgun (WGS) entry which is preliminary data.</text>
</comment>
<proteinExistence type="predicted"/>
<evidence type="ECO:0000313" key="1">
    <source>
        <dbReference type="EMBL" id="PZR15046.1"/>
    </source>
</evidence>
<name>A0A2W5TR76_9BACT</name>